<dbReference type="STRING" id="494016.SAMN04487965_0498"/>
<keyword evidence="7" id="KW-1185">Reference proteome</keyword>
<dbReference type="PROSITE" id="PS50005">
    <property type="entry name" value="TPR"/>
    <property type="match status" value="1"/>
</dbReference>
<evidence type="ECO:0000313" key="6">
    <source>
        <dbReference type="EMBL" id="SHE71731.1"/>
    </source>
</evidence>
<dbReference type="InterPro" id="IPR010177">
    <property type="entry name" value="Paired_CXXCH_1"/>
</dbReference>
<dbReference type="InterPro" id="IPR023155">
    <property type="entry name" value="Cyt_c-552/4"/>
</dbReference>
<gene>
    <name evidence="6" type="ORF">SAMN04487965_0498</name>
</gene>
<dbReference type="Gene3D" id="1.25.40.10">
    <property type="entry name" value="Tetratricopeptide repeat domain"/>
    <property type="match status" value="2"/>
</dbReference>
<protein>
    <submittedName>
        <fullName evidence="6">Tfp pilus assembly protein PilF</fullName>
    </submittedName>
</protein>
<dbReference type="PROSITE" id="PS51257">
    <property type="entry name" value="PROKAR_LIPOPROTEIN"/>
    <property type="match status" value="1"/>
</dbReference>
<sequence>MPTTLRILLLVLFICGCDRNTQQDQSQAGPNTDEATAEKTTVYPQENNGRAGDTARKESDAAGTYIGSQQCASCHRDQFKAWQHSHHDLAMQKASDATVLGNFNDAQFDYFGTVSRFYKKDGQYFVRTDGPDGALHDYPIAYTFGVFPLQQYLVEFPGGKLQALSIAWDSRSKSEGGQRWYHLNPDEHIRHGDELHWTGLNYNWNFMCADCHSTNLQKNFDLASQTYSTSWSEINVACEACHGPGSRHQHWAENPNPDDTNKGLAVSFSGRQQAAWAMDADTGIAHLQQPADTQTEIETCAQCHSRRTTHFPGAQAGDEFLDHFNPALLSESLYHADGQINDEVYVYGSFLQSKMHAAGVTCSNCHDPHSLQLRAEGNAVCAQCHLPEKFDTAEHHFHPADSVGAQCVSCHMPTKTYMQVDVRRDHSLRIPRPDLSDKLETPNACTGCHTDKSNVWAAEVLEQKFGQPTEAHYGEAIYAGRHGLPDAESRLVALIADESQPTIARATAISLLPHYLSRNSAQLLQAIAQGDDALLNLGLAKSLDSVPQQIRPALAIPLLYEDERVSSALAANSIAALPMDGYPAAVQQRFTEALNNYLASETFNADRPEALTNLAALHVQRGNPEQAEAFYRRALAIAPYYGPAYINLADMYRSAGREQDAEKLLRAGLDKVYANSPLQHSLGLSLVRQKRMDEAQEFLRRAAENPNTTARYIYVYAIALNTAGKSADALSELERGLQRFPGNREILSALVSINRESGNKQAAEKYEQMLR</sequence>
<evidence type="ECO:0000259" key="4">
    <source>
        <dbReference type="Pfam" id="PF09699"/>
    </source>
</evidence>
<organism evidence="6 7">
    <name type="scientific">Microbulbifer donghaiensis</name>
    <dbReference type="NCBI Taxonomy" id="494016"/>
    <lineage>
        <taxon>Bacteria</taxon>
        <taxon>Pseudomonadati</taxon>
        <taxon>Pseudomonadota</taxon>
        <taxon>Gammaproteobacteria</taxon>
        <taxon>Cellvibrionales</taxon>
        <taxon>Microbulbiferaceae</taxon>
        <taxon>Microbulbifer</taxon>
    </lineage>
</organism>
<feature type="compositionally biased region" description="Polar residues" evidence="3">
    <location>
        <begin position="21"/>
        <end position="48"/>
    </location>
</feature>
<dbReference type="SUPFAM" id="SSF48452">
    <property type="entry name" value="TPR-like"/>
    <property type="match status" value="1"/>
</dbReference>
<feature type="domain" description="Cytochrome c-552/4" evidence="5">
    <location>
        <begin position="70"/>
        <end position="95"/>
    </location>
</feature>
<evidence type="ECO:0000256" key="2">
    <source>
        <dbReference type="PROSITE-ProRule" id="PRU00339"/>
    </source>
</evidence>
<proteinExistence type="predicted"/>
<dbReference type="Gene3D" id="1.10.1130.10">
    <property type="entry name" value="Flavocytochrome C3, Chain A"/>
    <property type="match status" value="2"/>
</dbReference>
<dbReference type="Pfam" id="PF09699">
    <property type="entry name" value="Paired_CXXCH_1"/>
    <property type="match status" value="1"/>
</dbReference>
<dbReference type="PANTHER" id="PTHR35038">
    <property type="entry name" value="DISSIMILATORY SULFITE REDUCTASE SIRA"/>
    <property type="match status" value="1"/>
</dbReference>
<keyword evidence="2" id="KW-0802">TPR repeat</keyword>
<dbReference type="EMBL" id="FQVA01000001">
    <property type="protein sequence ID" value="SHE71731.1"/>
    <property type="molecule type" value="Genomic_DNA"/>
</dbReference>
<dbReference type="InterPro" id="IPR019734">
    <property type="entry name" value="TPR_rpt"/>
</dbReference>
<dbReference type="SMART" id="SM00028">
    <property type="entry name" value="TPR"/>
    <property type="match status" value="4"/>
</dbReference>
<dbReference type="SUPFAM" id="SSF48695">
    <property type="entry name" value="Multiheme cytochromes"/>
    <property type="match status" value="1"/>
</dbReference>
<name>A0A1M4VRJ4_9GAMM</name>
<dbReference type="AlphaFoldDB" id="A0A1M4VRJ4"/>
<evidence type="ECO:0000256" key="3">
    <source>
        <dbReference type="SAM" id="MobiDB-lite"/>
    </source>
</evidence>
<dbReference type="PANTHER" id="PTHR35038:SF8">
    <property type="entry name" value="C-TYPE POLYHEME CYTOCHROME OMCC"/>
    <property type="match status" value="1"/>
</dbReference>
<feature type="region of interest" description="Disordered" evidence="3">
    <location>
        <begin position="21"/>
        <end position="59"/>
    </location>
</feature>
<evidence type="ECO:0000259" key="5">
    <source>
        <dbReference type="Pfam" id="PF13435"/>
    </source>
</evidence>
<evidence type="ECO:0000256" key="1">
    <source>
        <dbReference type="ARBA" id="ARBA00022729"/>
    </source>
</evidence>
<evidence type="ECO:0000313" key="7">
    <source>
        <dbReference type="Proteomes" id="UP000184170"/>
    </source>
</evidence>
<dbReference type="RefSeq" id="WP_084535511.1">
    <property type="nucleotide sequence ID" value="NZ_FQVA01000001.1"/>
</dbReference>
<dbReference type="InterPro" id="IPR051829">
    <property type="entry name" value="Multiheme_Cytochr_ET"/>
</dbReference>
<dbReference type="GO" id="GO:0016491">
    <property type="term" value="F:oxidoreductase activity"/>
    <property type="evidence" value="ECO:0007669"/>
    <property type="project" value="TreeGrafter"/>
</dbReference>
<dbReference type="InterPro" id="IPR036280">
    <property type="entry name" value="Multihaem_cyt_sf"/>
</dbReference>
<keyword evidence="1" id="KW-0732">Signal</keyword>
<dbReference type="InterPro" id="IPR011990">
    <property type="entry name" value="TPR-like_helical_dom_sf"/>
</dbReference>
<dbReference type="Pfam" id="PF13424">
    <property type="entry name" value="TPR_12"/>
    <property type="match status" value="1"/>
</dbReference>
<accession>A0A1M4VRJ4</accession>
<reference evidence="7" key="1">
    <citation type="submission" date="2016-11" db="EMBL/GenBank/DDBJ databases">
        <authorList>
            <person name="Varghese N."/>
            <person name="Submissions S."/>
        </authorList>
    </citation>
    <scope>NUCLEOTIDE SEQUENCE [LARGE SCALE GENOMIC DNA]</scope>
    <source>
        <strain evidence="7">CGMCC 1.7063</strain>
    </source>
</reference>
<dbReference type="Pfam" id="PF13435">
    <property type="entry name" value="Cytochrome_C554"/>
    <property type="match status" value="2"/>
</dbReference>
<feature type="repeat" description="TPR" evidence="2">
    <location>
        <begin position="608"/>
        <end position="641"/>
    </location>
</feature>
<dbReference type="Proteomes" id="UP000184170">
    <property type="component" value="Unassembled WGS sequence"/>
</dbReference>
<dbReference type="OrthoDB" id="9814800at2"/>
<feature type="domain" description="Doubled CXXCH motif" evidence="4">
    <location>
        <begin position="361"/>
        <end position="386"/>
    </location>
</feature>
<feature type="domain" description="Cytochrome c-552/4" evidence="5">
    <location>
        <begin position="201"/>
        <end position="243"/>
    </location>
</feature>